<evidence type="ECO:0000313" key="2">
    <source>
        <dbReference type="Proteomes" id="UP000316988"/>
    </source>
</evidence>
<dbReference type="EMBL" id="VLNT01000001">
    <property type="protein sequence ID" value="TSD68319.1"/>
    <property type="molecule type" value="Genomic_DNA"/>
</dbReference>
<dbReference type="PANTHER" id="PTHR38479:SF2">
    <property type="entry name" value="WINGED HELIX DNA-BINDING DOMAIN-CONTAINING PROTEIN"/>
    <property type="match status" value="1"/>
</dbReference>
<reference evidence="1 2" key="1">
    <citation type="submission" date="2019-07" db="EMBL/GenBank/DDBJ databases">
        <authorList>
            <person name="Zhao L.H."/>
        </authorList>
    </citation>
    <scope>NUCLEOTIDE SEQUENCE [LARGE SCALE GENOMIC DNA]</scope>
    <source>
        <strain evidence="1 2">Co35</strain>
    </source>
</reference>
<dbReference type="OrthoDB" id="9148135at2"/>
<dbReference type="AlphaFoldDB" id="A0A554SPY2"/>
<keyword evidence="1" id="KW-0238">DNA-binding</keyword>
<dbReference type="PANTHER" id="PTHR38479">
    <property type="entry name" value="LMO0824 PROTEIN"/>
    <property type="match status" value="1"/>
</dbReference>
<gene>
    <name evidence="1" type="ORF">FNM00_01615</name>
</gene>
<evidence type="ECO:0000313" key="1">
    <source>
        <dbReference type="EMBL" id="TSD68319.1"/>
    </source>
</evidence>
<dbReference type="Pfam" id="PF06224">
    <property type="entry name" value="AlkZ-like"/>
    <property type="match status" value="1"/>
</dbReference>
<dbReference type="GO" id="GO:0003677">
    <property type="term" value="F:DNA binding"/>
    <property type="evidence" value="ECO:0007669"/>
    <property type="project" value="UniProtKB-KW"/>
</dbReference>
<name>A0A554SPY2_9ACTN</name>
<dbReference type="InterPro" id="IPR009351">
    <property type="entry name" value="AlkZ-like"/>
</dbReference>
<protein>
    <submittedName>
        <fullName evidence="1">Winged helix DNA-binding domain-containing protein</fullName>
    </submittedName>
</protein>
<dbReference type="Proteomes" id="UP000316988">
    <property type="component" value="Unassembled WGS sequence"/>
</dbReference>
<dbReference type="RefSeq" id="WP_143911267.1">
    <property type="nucleotide sequence ID" value="NZ_VLNT01000001.1"/>
</dbReference>
<accession>A0A554SPY2</accession>
<proteinExistence type="predicted"/>
<comment type="caution">
    <text evidence="1">The sequence shown here is derived from an EMBL/GenBank/DDBJ whole genome shotgun (WGS) entry which is preliminary data.</text>
</comment>
<organism evidence="1 2">
    <name type="scientific">Aeromicrobium piscarium</name>
    <dbReference type="NCBI Taxonomy" id="2590901"/>
    <lineage>
        <taxon>Bacteria</taxon>
        <taxon>Bacillati</taxon>
        <taxon>Actinomycetota</taxon>
        <taxon>Actinomycetes</taxon>
        <taxon>Propionibacteriales</taxon>
        <taxon>Nocardioidaceae</taxon>
        <taxon>Aeromicrobium</taxon>
    </lineage>
</organism>
<keyword evidence="2" id="KW-1185">Reference proteome</keyword>
<sequence length="391" mass="42544">MTVTIDDAERRRRLGVRHALATPADSSEEVAQRVVALHSTDPASMTIGVCERLIEPSIADLERALYSDRTLVRVLAMRRTVFAVPADLAGSCLAATSRSVAAPERRKLLTMLRDSAIEDPERFLDHAHAAARGALPALGVFRSADLAAADPILTTRVEIGAGTRYATTQSMASRLLTLMSAEGHVVRAKPAGTWASTQFTWCAAETWTPALTERPTPEDAAREIARRWLAAYGPAPLEDLCWWTGWTKTTARAALAAIDTTEVRTESGPAIALSDDLAATPEPPSWVALLPALDSTTMGWKQRSWYLGDHAAQLFDNVGNAGPTIWADGRIVGGWTIRDDATVALRLLEDIGTESQAAIDDRAHRIERLLDGTVIKARARRWTTLEKELRA</sequence>